<keyword evidence="1" id="KW-0812">Transmembrane</keyword>
<comment type="caution">
    <text evidence="2">The sequence shown here is derived from an EMBL/GenBank/DDBJ whole genome shotgun (WGS) entry which is preliminary data.</text>
</comment>
<name>A0A544VUR7_9MYCO</name>
<evidence type="ECO:0000313" key="3">
    <source>
        <dbReference type="Proteomes" id="UP000315759"/>
    </source>
</evidence>
<dbReference type="InterPro" id="IPR039708">
    <property type="entry name" value="MT1774/Rv1733c-like"/>
</dbReference>
<dbReference type="AlphaFoldDB" id="A0A544VUR7"/>
<dbReference type="PANTHER" id="PTHR42305">
    <property type="entry name" value="MEMBRANE PROTEIN RV1733C-RELATED"/>
    <property type="match status" value="1"/>
</dbReference>
<keyword evidence="1" id="KW-1133">Transmembrane helix</keyword>
<accession>A0A544VUR7</accession>
<feature type="transmembrane region" description="Helical" evidence="1">
    <location>
        <begin position="42"/>
        <end position="60"/>
    </location>
</feature>
<evidence type="ECO:0000256" key="1">
    <source>
        <dbReference type="SAM" id="Phobius"/>
    </source>
</evidence>
<protein>
    <submittedName>
        <fullName evidence="2">Uncharacterized protein</fullName>
    </submittedName>
</protein>
<proteinExistence type="predicted"/>
<evidence type="ECO:0000313" key="2">
    <source>
        <dbReference type="EMBL" id="TQR83734.1"/>
    </source>
</evidence>
<keyword evidence="3" id="KW-1185">Reference proteome</keyword>
<feature type="transmembrane region" description="Helical" evidence="1">
    <location>
        <begin position="165"/>
        <end position="186"/>
    </location>
</feature>
<dbReference type="RefSeq" id="WP_142554815.1">
    <property type="nucleotide sequence ID" value="NZ_VIFX01000040.1"/>
</dbReference>
<organism evidence="2 3">
    <name type="scientific">Mycolicibacterium hodleri</name>
    <dbReference type="NCBI Taxonomy" id="49897"/>
    <lineage>
        <taxon>Bacteria</taxon>
        <taxon>Bacillati</taxon>
        <taxon>Actinomycetota</taxon>
        <taxon>Actinomycetes</taxon>
        <taxon>Mycobacteriales</taxon>
        <taxon>Mycobacteriaceae</taxon>
        <taxon>Mycolicibacterium</taxon>
    </lineage>
</organism>
<reference evidence="2 3" key="1">
    <citation type="submission" date="2018-10" db="EMBL/GenBank/DDBJ databases">
        <title>Draft genome of Mycobacterium hodleri strain B.</title>
        <authorList>
            <person name="Amande T.J."/>
            <person name="Mcgenity T.J."/>
        </authorList>
    </citation>
    <scope>NUCLEOTIDE SEQUENCE [LARGE SCALE GENOMIC DNA]</scope>
    <source>
        <strain evidence="2 3">B</strain>
    </source>
</reference>
<dbReference type="EMBL" id="VIFX01000040">
    <property type="protein sequence ID" value="TQR83734.1"/>
    <property type="molecule type" value="Genomic_DNA"/>
</dbReference>
<dbReference type="Proteomes" id="UP000315759">
    <property type="component" value="Unassembled WGS sequence"/>
</dbReference>
<dbReference type="PANTHER" id="PTHR42305:SF1">
    <property type="entry name" value="MEMBRANE PROTEIN RV1733C-RELATED"/>
    <property type="match status" value="1"/>
</dbReference>
<sequence length="212" mass="22712">MYTNAADYGTRPSPVTMTPIRWWAKCAFGRDPLLRRADRMQAWGLVVAVVAIIAAIAPAMSLGQLGYTERAQTIAAEAATRHQVQAIALSDSTADPTQVESATSASFVAHVRWTAQNVAHEDYSKVEQPVKAGQQVRIWLDDAGKVTTPPQTEADARVDATGTAAILWLGFAAMIGIAVAVFRTAIGRAKDRRWDRGLQALVDGGGSAAQRP</sequence>
<keyword evidence="1" id="KW-0472">Membrane</keyword>
<gene>
    <name evidence="2" type="ORF">D8S82_25745</name>
</gene>